<dbReference type="Proteomes" id="UP000001396">
    <property type="component" value="Unassembled WGS sequence"/>
</dbReference>
<dbReference type="EMBL" id="ADBJ01000037">
    <property type="protein sequence ID" value="EFA78811.1"/>
    <property type="molecule type" value="Genomic_DNA"/>
</dbReference>
<organism evidence="1 2">
    <name type="scientific">Heterostelium pallidum (strain ATCC 26659 / Pp 5 / PN500)</name>
    <name type="common">Cellular slime mold</name>
    <name type="synonym">Polysphondylium pallidum</name>
    <dbReference type="NCBI Taxonomy" id="670386"/>
    <lineage>
        <taxon>Eukaryota</taxon>
        <taxon>Amoebozoa</taxon>
        <taxon>Evosea</taxon>
        <taxon>Eumycetozoa</taxon>
        <taxon>Dictyostelia</taxon>
        <taxon>Acytosteliales</taxon>
        <taxon>Acytosteliaceae</taxon>
        <taxon>Heterostelium</taxon>
    </lineage>
</organism>
<evidence type="ECO:0000313" key="1">
    <source>
        <dbReference type="EMBL" id="EFA78811.1"/>
    </source>
</evidence>
<sequence>MASSLTLPGKAFDIPHPPNFIVEVLSYNPHSQNNRLDFQQVKMIDWIMAGVESGILNDGPDRNIHLYCRTNLLNEAEVH</sequence>
<dbReference type="RefSeq" id="XP_020430935.1">
    <property type="nucleotide sequence ID" value="XM_020579096.1"/>
</dbReference>
<keyword evidence="2" id="KW-1185">Reference proteome</keyword>
<dbReference type="AlphaFoldDB" id="D3BHR1"/>
<dbReference type="InParanoid" id="D3BHR1"/>
<evidence type="ECO:0000313" key="2">
    <source>
        <dbReference type="Proteomes" id="UP000001396"/>
    </source>
</evidence>
<comment type="caution">
    <text evidence="1">The sequence shown here is derived from an EMBL/GenBank/DDBJ whole genome shotgun (WGS) entry which is preliminary data.</text>
</comment>
<proteinExistence type="predicted"/>
<protein>
    <submittedName>
        <fullName evidence="1">Uncharacterized protein</fullName>
    </submittedName>
</protein>
<gene>
    <name evidence="1" type="ORF">PPL_08275</name>
</gene>
<reference evidence="1 2" key="1">
    <citation type="journal article" date="2011" name="Genome Res.">
        <title>Phylogeny-wide analysis of social amoeba genomes highlights ancient origins for complex intercellular communication.</title>
        <authorList>
            <person name="Heidel A.J."/>
            <person name="Lawal H.M."/>
            <person name="Felder M."/>
            <person name="Schilde C."/>
            <person name="Helps N.R."/>
            <person name="Tunggal B."/>
            <person name="Rivero F."/>
            <person name="John U."/>
            <person name="Schleicher M."/>
            <person name="Eichinger L."/>
            <person name="Platzer M."/>
            <person name="Noegel A.A."/>
            <person name="Schaap P."/>
            <person name="Gloeckner G."/>
        </authorList>
    </citation>
    <scope>NUCLEOTIDE SEQUENCE [LARGE SCALE GENOMIC DNA]</scope>
    <source>
        <strain evidence="2">ATCC 26659 / Pp 5 / PN500</strain>
    </source>
</reference>
<accession>D3BHR1</accession>
<dbReference type="GeneID" id="31363755"/>
<name>D3BHR1_HETP5</name>